<feature type="compositionally biased region" description="Basic and acidic residues" evidence="1">
    <location>
        <begin position="10"/>
        <end position="26"/>
    </location>
</feature>
<name>A0ABX1SG04_9PSEU</name>
<keyword evidence="4" id="KW-1185">Reference proteome</keyword>
<feature type="transmembrane region" description="Helical" evidence="2">
    <location>
        <begin position="308"/>
        <end position="333"/>
    </location>
</feature>
<protein>
    <recommendedName>
        <fullName evidence="5">Integral membrane protein</fullName>
    </recommendedName>
</protein>
<sequence>MSRALSAPDRSADPEHTPASAVDHDPATGTSVEGLDRLRVLLAGAMGTVLVSYAMLVPAAVLVVLTAGGGMSVDGAFAAAIPLWLAAHQIPLMLEGQPLSVLPMLPTIALFAVVMTGAGWSVRRLGGRLRTDAGAVLATQAGAHAAVAVLGSALLPRAAAVVAAPWAAMVGAGLVAGAATGAGLLRTCGLPAEWRVRVPAWGWAGLRGTLVGTIGLLLVGGLLLLAGLVLHAVAVHQAYQQLAAGFGAALGVTLLALAYLPNAVTAGLCWALGPGVAVGAAAASPFGVSPGPSLSFPLLAALPGGKPPSWAIAVFLLPLAVGVLVGVTCRRALGPGAAAVSRLRAAAVATGLAAVAVGLLAVLAGGRLAAGPFDPVRLPVQLVVPAVLLWIGGPALLIAAFQRSGDGVPVPAAEEVYEEQPYEPYDDAHGYEEGYEQGYEQVYEQGYPEDYAEAAEDEQAEDRTAEDDRRDDVDDGYEQDVAEERAAGEDDPDAGQDSRLRAEAEPGSGPDSRPGPDHGSEPDEEPDPEGETEDRGRAAGGRPEPAEEPEPRPRTVAELVALRARQAAAAERTAEQGEPEAAGGAPSGDPR</sequence>
<dbReference type="Proteomes" id="UP000820669">
    <property type="component" value="Unassembled WGS sequence"/>
</dbReference>
<reference evidence="3 4" key="1">
    <citation type="submission" date="2020-04" db="EMBL/GenBank/DDBJ databases">
        <authorList>
            <person name="Klaysubun C."/>
            <person name="Duangmal K."/>
            <person name="Lipun K."/>
        </authorList>
    </citation>
    <scope>NUCLEOTIDE SEQUENCE [LARGE SCALE GENOMIC DNA]</scope>
    <source>
        <strain evidence="3 4">K10HN5</strain>
    </source>
</reference>
<keyword evidence="2" id="KW-0472">Membrane</keyword>
<feature type="transmembrane region" description="Helical" evidence="2">
    <location>
        <begin position="206"/>
        <end position="230"/>
    </location>
</feature>
<keyword evidence="2" id="KW-1133">Transmembrane helix</keyword>
<keyword evidence="2" id="KW-0812">Transmembrane</keyword>
<feature type="transmembrane region" description="Helical" evidence="2">
    <location>
        <begin position="40"/>
        <end position="64"/>
    </location>
</feature>
<dbReference type="Pfam" id="PF19877">
    <property type="entry name" value="DUF6350"/>
    <property type="match status" value="1"/>
</dbReference>
<dbReference type="EMBL" id="JAAXLA010000031">
    <property type="protein sequence ID" value="NMH99088.1"/>
    <property type="molecule type" value="Genomic_DNA"/>
</dbReference>
<feature type="transmembrane region" description="Helical" evidence="2">
    <location>
        <begin position="382"/>
        <end position="401"/>
    </location>
</feature>
<comment type="caution">
    <text evidence="3">The sequence shown here is derived from an EMBL/GenBank/DDBJ whole genome shotgun (WGS) entry which is preliminary data.</text>
</comment>
<feature type="transmembrane region" description="Helical" evidence="2">
    <location>
        <begin position="267"/>
        <end position="288"/>
    </location>
</feature>
<proteinExistence type="predicted"/>
<evidence type="ECO:0000313" key="4">
    <source>
        <dbReference type="Proteomes" id="UP000820669"/>
    </source>
</evidence>
<evidence type="ECO:0000313" key="3">
    <source>
        <dbReference type="EMBL" id="NMH99088.1"/>
    </source>
</evidence>
<feature type="transmembrane region" description="Helical" evidence="2">
    <location>
        <begin position="100"/>
        <end position="122"/>
    </location>
</feature>
<feature type="transmembrane region" description="Helical" evidence="2">
    <location>
        <begin position="242"/>
        <end position="260"/>
    </location>
</feature>
<feature type="transmembrane region" description="Helical" evidence="2">
    <location>
        <begin position="345"/>
        <end position="370"/>
    </location>
</feature>
<feature type="compositionally biased region" description="Low complexity" evidence="1">
    <location>
        <begin position="556"/>
        <end position="571"/>
    </location>
</feature>
<feature type="compositionally biased region" description="Acidic residues" evidence="1">
    <location>
        <begin position="522"/>
        <end position="532"/>
    </location>
</feature>
<feature type="compositionally biased region" description="Basic and acidic residues" evidence="1">
    <location>
        <begin position="461"/>
        <end position="472"/>
    </location>
</feature>
<dbReference type="RefSeq" id="WP_169382533.1">
    <property type="nucleotide sequence ID" value="NZ_JAAXLA010000031.1"/>
</dbReference>
<feature type="region of interest" description="Disordered" evidence="1">
    <location>
        <begin position="1"/>
        <end position="28"/>
    </location>
</feature>
<gene>
    <name evidence="3" type="ORF">HF526_17490</name>
</gene>
<feature type="region of interest" description="Disordered" evidence="1">
    <location>
        <begin position="453"/>
        <end position="591"/>
    </location>
</feature>
<evidence type="ECO:0000256" key="2">
    <source>
        <dbReference type="SAM" id="Phobius"/>
    </source>
</evidence>
<accession>A0ABX1SG04</accession>
<feature type="transmembrane region" description="Helical" evidence="2">
    <location>
        <begin position="134"/>
        <end position="154"/>
    </location>
</feature>
<feature type="compositionally biased region" description="Low complexity" evidence="1">
    <location>
        <begin position="579"/>
        <end position="591"/>
    </location>
</feature>
<organism evidence="3 4">
    <name type="scientific">Pseudonocardia acidicola</name>
    <dbReference type="NCBI Taxonomy" id="2724939"/>
    <lineage>
        <taxon>Bacteria</taxon>
        <taxon>Bacillati</taxon>
        <taxon>Actinomycetota</taxon>
        <taxon>Actinomycetes</taxon>
        <taxon>Pseudonocardiales</taxon>
        <taxon>Pseudonocardiaceae</taxon>
        <taxon>Pseudonocardia</taxon>
    </lineage>
</organism>
<evidence type="ECO:0008006" key="5">
    <source>
        <dbReference type="Google" id="ProtNLM"/>
    </source>
</evidence>
<evidence type="ECO:0000256" key="1">
    <source>
        <dbReference type="SAM" id="MobiDB-lite"/>
    </source>
</evidence>
<dbReference type="InterPro" id="IPR045931">
    <property type="entry name" value="DUF6350"/>
</dbReference>
<feature type="transmembrane region" description="Helical" evidence="2">
    <location>
        <begin position="166"/>
        <end position="185"/>
    </location>
</feature>